<keyword evidence="3" id="KW-1185">Reference proteome</keyword>
<protein>
    <submittedName>
        <fullName evidence="2">Uncharacterized protein</fullName>
    </submittedName>
</protein>
<dbReference type="EMBL" id="JAUKUD010000002">
    <property type="protein sequence ID" value="KAK0752519.1"/>
    <property type="molecule type" value="Genomic_DNA"/>
</dbReference>
<dbReference type="PANTHER" id="PTHR36205">
    <property type="entry name" value="CHROMOSOME 19, WHOLE GENOME SHOTGUN SEQUENCE"/>
    <property type="match status" value="1"/>
</dbReference>
<sequence>MKESEILTKAPGAGAIYGNTLESFVVAEIPSTMQNESLVFAENTTSFANEPTYFFSPYPYDTEGWKARHAEHVECLGPRGPITDNVRVFRGHPRNFPDPGLGSYEILGMDRDLCFERETRLGPYGLPTAFEEGDDLDWDGVNWGELQSHCQNRNKARFDVNVSPGLYNTLEKSEQAISDGQVLNSETQDRIEARWNPSKAQEDEPSRQTPPKDKEPRTSILLRADTGREYTNNDRQVIRSLITELSLRSGGEYQVFLLVYVKEDMDIWSSDESYRLIIEKHIPREFWDMTILWNTAMIQKAYPALAPDALLEPSLQFSPVQLFMQEHREFDYVWNWGIDARVIGHHYDMLTRLAEFAKKQPRKGLWERNQRYYIPSFNGHYDTVFRQTVEEAHAAGSVWGPPDIPAIQPVGLKPPVATAEEDDYKWGVGEEADLITLSPIFKVDGSDQVRGHRPGADLPHRAQLLRMSRKLVDVMHNEAVRGNHLAPETVALVHGLKAVYAPVPVYFDRAWDGAQLERWLNDGPRGERGMEWGMGATWDSRAVTPQRLYNHWLGYEDARVGGLEWEAGHGRPCLPGMVLYPVGE</sequence>
<comment type="caution">
    <text evidence="2">The sequence shown here is derived from an EMBL/GenBank/DDBJ whole genome shotgun (WGS) entry which is preliminary data.</text>
</comment>
<gene>
    <name evidence="2" type="ORF">B0T18DRAFT_92045</name>
</gene>
<evidence type="ECO:0000256" key="1">
    <source>
        <dbReference type="SAM" id="MobiDB-lite"/>
    </source>
</evidence>
<feature type="region of interest" description="Disordered" evidence="1">
    <location>
        <begin position="194"/>
        <end position="218"/>
    </location>
</feature>
<dbReference type="PANTHER" id="PTHR36205:SF2">
    <property type="entry name" value="MAJOR FACILITATOR SUPERFAMILY TRANSPORTER"/>
    <property type="match status" value="1"/>
</dbReference>
<reference evidence="2" key="1">
    <citation type="submission" date="2023-06" db="EMBL/GenBank/DDBJ databases">
        <title>Genome-scale phylogeny and comparative genomics of the fungal order Sordariales.</title>
        <authorList>
            <consortium name="Lawrence Berkeley National Laboratory"/>
            <person name="Hensen N."/>
            <person name="Bonometti L."/>
            <person name="Westerberg I."/>
            <person name="Brannstrom I.O."/>
            <person name="Guillou S."/>
            <person name="Cros-Aarteil S."/>
            <person name="Calhoun S."/>
            <person name="Haridas S."/>
            <person name="Kuo A."/>
            <person name="Mondo S."/>
            <person name="Pangilinan J."/>
            <person name="Riley R."/>
            <person name="LaButti K."/>
            <person name="Andreopoulos B."/>
            <person name="Lipzen A."/>
            <person name="Chen C."/>
            <person name="Yanf M."/>
            <person name="Daum C."/>
            <person name="Ng V."/>
            <person name="Clum A."/>
            <person name="Steindorff A."/>
            <person name="Ohm R."/>
            <person name="Martin F."/>
            <person name="Silar P."/>
            <person name="Natvig D."/>
            <person name="Lalanne C."/>
            <person name="Gautier V."/>
            <person name="Ament-velasquez S.L."/>
            <person name="Kruys A."/>
            <person name="Hutchinson M.I."/>
            <person name="Powell A.J."/>
            <person name="Barry K."/>
            <person name="Miller A.N."/>
            <person name="Grigoriev I.V."/>
            <person name="Debuchy R."/>
            <person name="Gladieux P."/>
            <person name="Thoren M.H."/>
            <person name="Johannesson H."/>
        </authorList>
    </citation>
    <scope>NUCLEOTIDE SEQUENCE</scope>
    <source>
        <strain evidence="2">SMH3187-1</strain>
    </source>
</reference>
<evidence type="ECO:0000313" key="2">
    <source>
        <dbReference type="EMBL" id="KAK0752519.1"/>
    </source>
</evidence>
<feature type="compositionally biased region" description="Basic and acidic residues" evidence="1">
    <location>
        <begin position="200"/>
        <end position="217"/>
    </location>
</feature>
<accession>A0AA40KAY4</accession>
<dbReference type="AlphaFoldDB" id="A0AA40KAY4"/>
<dbReference type="Proteomes" id="UP001172155">
    <property type="component" value="Unassembled WGS sequence"/>
</dbReference>
<dbReference type="Pfam" id="PF11885">
    <property type="entry name" value="DUF3405"/>
    <property type="match status" value="1"/>
</dbReference>
<evidence type="ECO:0000313" key="3">
    <source>
        <dbReference type="Proteomes" id="UP001172155"/>
    </source>
</evidence>
<proteinExistence type="predicted"/>
<name>A0AA40KAY4_9PEZI</name>
<organism evidence="2 3">
    <name type="scientific">Schizothecium vesticola</name>
    <dbReference type="NCBI Taxonomy" id="314040"/>
    <lineage>
        <taxon>Eukaryota</taxon>
        <taxon>Fungi</taxon>
        <taxon>Dikarya</taxon>
        <taxon>Ascomycota</taxon>
        <taxon>Pezizomycotina</taxon>
        <taxon>Sordariomycetes</taxon>
        <taxon>Sordariomycetidae</taxon>
        <taxon>Sordariales</taxon>
        <taxon>Schizotheciaceae</taxon>
        <taxon>Schizothecium</taxon>
    </lineage>
</organism>
<dbReference type="InterPro" id="IPR021822">
    <property type="entry name" value="DUF3405"/>
</dbReference>